<dbReference type="Pfam" id="PF00271">
    <property type="entry name" value="Helicase_C"/>
    <property type="match status" value="1"/>
</dbReference>
<keyword evidence="1" id="KW-0378">Hydrolase</keyword>
<dbReference type="PANTHER" id="PTHR45766:SF6">
    <property type="entry name" value="SWI_SNF-RELATED MATRIX-ASSOCIATED ACTIN-DEPENDENT REGULATOR OF CHROMATIN SUBFAMILY A-LIKE PROTEIN 1"/>
    <property type="match status" value="1"/>
</dbReference>
<proteinExistence type="predicted"/>
<organism evidence="4 5">
    <name type="scientific">Candidatus Dojkabacteria bacterium</name>
    <dbReference type="NCBI Taxonomy" id="2099670"/>
    <lineage>
        <taxon>Bacteria</taxon>
        <taxon>Candidatus Dojkabacteria</taxon>
    </lineage>
</organism>
<gene>
    <name evidence="4" type="ORF">KC660_03310</name>
</gene>
<evidence type="ECO:0000259" key="3">
    <source>
        <dbReference type="PROSITE" id="PS51194"/>
    </source>
</evidence>
<name>A0A955RI55_9BACT</name>
<dbReference type="GO" id="GO:0003677">
    <property type="term" value="F:DNA binding"/>
    <property type="evidence" value="ECO:0007669"/>
    <property type="project" value="InterPro"/>
</dbReference>
<dbReference type="Pfam" id="PF00176">
    <property type="entry name" value="SNF2-rel_dom"/>
    <property type="match status" value="1"/>
</dbReference>
<dbReference type="InterPro" id="IPR027417">
    <property type="entry name" value="P-loop_NTPase"/>
</dbReference>
<feature type="domain" description="Helicase ATP-binding" evidence="2">
    <location>
        <begin position="261"/>
        <end position="422"/>
    </location>
</feature>
<keyword evidence="4" id="KW-0067">ATP-binding</keyword>
<dbReference type="Proteomes" id="UP000782843">
    <property type="component" value="Unassembled WGS sequence"/>
</dbReference>
<sequence>MIKTFNNKTEKVGDDLKQTIHRNSKLSIAASIFSIYGYESLKSELKNIDSLRFIFTDPTFVEVDKNSRENKLFEISSSTRKKAISGSNFEINLKNELNGRAIAKECKQWIEQKVRFKTNNGNGSIQPHVSVINEDEQSAYIGIDEFSSAGLGYEKDNSILRSVIKLEDAPSTQKFLQDFDTVWNDEDALKDVTEEVLQYIANLYKENSPEFIYYLTLYNIFDEFLEDITEDELANEKTGFKNSVIWNKLYDFQKDAVLGIINKLERHNGCILADSVGLGKTFSALGVIKYYQERIKSILALCPKKLGDNWQTFLNNYEDNPLIRDRFNYDVLYHTDLSRKDGFSNSIDLSRVNWGNYDLVVIDESHNFRNNDPRKNRETRYQRLLNEVMRQGVKTKVLMLSATPVNNRFKDLKNQIALAYEGQTGTADEKMNTTKSVETILKNAQTTFNEWNKLPVDQRTAQELMQRLNNNFDLFKLLDSITIARSRRHIEKYYNTDQIGKFPTRLKPITHRSKITELPDFMDIEQIYEDLSRLNLSVYAPFNYILDSRKDFYSELYDTDLENEVSFKQSYREESLKKLMRVNLLKRLESSVDSFRITLRKFLTNVEVIIGSIENFELTGQEVETQTYEINDPDFDASSDDWLDEEFSIGDKVKINLADMNTSGWKEDLLNDYEIAKNLLQEMDKITPEHDRKLQDLKEFILNKVENQINEGNKKVLIFTAFADTAHYLYEHISTFAKDHLDLETAKIVGSDQNACTLDIRTQFNNLLINFSPRSKERSAQHLGQREIDILIATDCIAEGQNLQDCDTLVNYDIHWNPVRIIQRFGRIDRIGSTNEVIQLVNFWPQLSLDDYINLKNRVESRMFMVDVTATGEDNVLTNESSDLLFRKKQLERLQDEVVAIEDMDSGISITDLGLNDFRMDLVNYIKEHGDMHSYPNGMHTVCKKDPNKGITEGVIFVLKNINKTVNIDNTNQLHPFYLVYIGEDGQILSNHLSVKSTLDILRSIAKGNTEPIQEVYELFNEETDDGKRMVRYSQLLDKAIESVISVKNESEVDSLFTSGGTTALINTIQGLEDFELITFIVVK</sequence>
<dbReference type="InterPro" id="IPR000330">
    <property type="entry name" value="SNF2_N"/>
</dbReference>
<dbReference type="InterPro" id="IPR014001">
    <property type="entry name" value="Helicase_ATP-bd"/>
</dbReference>
<dbReference type="SUPFAM" id="SSF52540">
    <property type="entry name" value="P-loop containing nucleoside triphosphate hydrolases"/>
    <property type="match status" value="2"/>
</dbReference>
<dbReference type="CDD" id="cd18793">
    <property type="entry name" value="SF2_C_SNF"/>
    <property type="match status" value="1"/>
</dbReference>
<dbReference type="SMART" id="SM00487">
    <property type="entry name" value="DEXDc"/>
    <property type="match status" value="1"/>
</dbReference>
<dbReference type="InterPro" id="IPR038718">
    <property type="entry name" value="SNF2-like_sf"/>
</dbReference>
<feature type="domain" description="Helicase C-terminal" evidence="3">
    <location>
        <begin position="696"/>
        <end position="877"/>
    </location>
</feature>
<evidence type="ECO:0000256" key="1">
    <source>
        <dbReference type="ARBA" id="ARBA00022801"/>
    </source>
</evidence>
<dbReference type="GO" id="GO:0016787">
    <property type="term" value="F:hydrolase activity"/>
    <property type="evidence" value="ECO:0007669"/>
    <property type="project" value="UniProtKB-KW"/>
</dbReference>
<dbReference type="Gene3D" id="3.40.50.300">
    <property type="entry name" value="P-loop containing nucleotide triphosphate hydrolases"/>
    <property type="match status" value="1"/>
</dbReference>
<keyword evidence="4" id="KW-0347">Helicase</keyword>
<evidence type="ECO:0000313" key="5">
    <source>
        <dbReference type="Proteomes" id="UP000782843"/>
    </source>
</evidence>
<dbReference type="EMBL" id="JAGQLG010000127">
    <property type="protein sequence ID" value="MCA9382407.1"/>
    <property type="molecule type" value="Genomic_DNA"/>
</dbReference>
<dbReference type="GO" id="GO:0005524">
    <property type="term" value="F:ATP binding"/>
    <property type="evidence" value="ECO:0007669"/>
    <property type="project" value="InterPro"/>
</dbReference>
<reference evidence="4" key="2">
    <citation type="journal article" date="2021" name="Microbiome">
        <title>Successional dynamics and alternative stable states in a saline activated sludge microbial community over 9 years.</title>
        <authorList>
            <person name="Wang Y."/>
            <person name="Ye J."/>
            <person name="Ju F."/>
            <person name="Liu L."/>
            <person name="Boyd J.A."/>
            <person name="Deng Y."/>
            <person name="Parks D.H."/>
            <person name="Jiang X."/>
            <person name="Yin X."/>
            <person name="Woodcroft B.J."/>
            <person name="Tyson G.W."/>
            <person name="Hugenholtz P."/>
            <person name="Polz M.F."/>
            <person name="Zhang T."/>
        </authorList>
    </citation>
    <scope>NUCLEOTIDE SEQUENCE</scope>
    <source>
        <strain evidence="4">HKST-UBA10</strain>
    </source>
</reference>
<dbReference type="GO" id="GO:0006281">
    <property type="term" value="P:DNA repair"/>
    <property type="evidence" value="ECO:0007669"/>
    <property type="project" value="TreeGrafter"/>
</dbReference>
<dbReference type="PANTHER" id="PTHR45766">
    <property type="entry name" value="DNA ANNEALING HELICASE AND ENDONUCLEASE ZRANB3 FAMILY MEMBER"/>
    <property type="match status" value="1"/>
</dbReference>
<reference evidence="4" key="1">
    <citation type="submission" date="2020-04" db="EMBL/GenBank/DDBJ databases">
        <authorList>
            <person name="Zhang T."/>
        </authorList>
    </citation>
    <scope>NUCLEOTIDE SEQUENCE</scope>
    <source>
        <strain evidence="4">HKST-UBA10</strain>
    </source>
</reference>
<comment type="caution">
    <text evidence="4">The sequence shown here is derived from an EMBL/GenBank/DDBJ whole genome shotgun (WGS) entry which is preliminary data.</text>
</comment>
<keyword evidence="4" id="KW-0547">Nucleotide-binding</keyword>
<accession>A0A955RI55</accession>
<dbReference type="InterPro" id="IPR049730">
    <property type="entry name" value="SNF2/RAD54-like_C"/>
</dbReference>
<dbReference type="AlphaFoldDB" id="A0A955RI55"/>
<dbReference type="GO" id="GO:0004386">
    <property type="term" value="F:helicase activity"/>
    <property type="evidence" value="ECO:0007669"/>
    <property type="project" value="UniProtKB-KW"/>
</dbReference>
<dbReference type="InterPro" id="IPR001650">
    <property type="entry name" value="Helicase_C-like"/>
</dbReference>
<dbReference type="GO" id="GO:0031297">
    <property type="term" value="P:replication fork processing"/>
    <property type="evidence" value="ECO:0007669"/>
    <property type="project" value="TreeGrafter"/>
</dbReference>
<dbReference type="Gene3D" id="3.40.50.10810">
    <property type="entry name" value="Tandem AAA-ATPase domain"/>
    <property type="match status" value="1"/>
</dbReference>
<evidence type="ECO:0000313" key="4">
    <source>
        <dbReference type="EMBL" id="MCA9382407.1"/>
    </source>
</evidence>
<dbReference type="SMART" id="SM00490">
    <property type="entry name" value="HELICc"/>
    <property type="match status" value="1"/>
</dbReference>
<dbReference type="PROSITE" id="PS51194">
    <property type="entry name" value="HELICASE_CTER"/>
    <property type="match status" value="1"/>
</dbReference>
<dbReference type="PROSITE" id="PS51192">
    <property type="entry name" value="HELICASE_ATP_BIND_1"/>
    <property type="match status" value="1"/>
</dbReference>
<evidence type="ECO:0000259" key="2">
    <source>
        <dbReference type="PROSITE" id="PS51192"/>
    </source>
</evidence>
<protein>
    <submittedName>
        <fullName evidence="4">DEAD/DEAH box helicase family protein</fullName>
    </submittedName>
</protein>
<dbReference type="CDD" id="cd10311">
    <property type="entry name" value="PLDc_N_DEXD_c"/>
    <property type="match status" value="1"/>
</dbReference>